<dbReference type="EMBL" id="QJSX01000003">
    <property type="protein sequence ID" value="PYE55308.1"/>
    <property type="molecule type" value="Genomic_DNA"/>
</dbReference>
<evidence type="ECO:0000256" key="1">
    <source>
        <dbReference type="SAM" id="SignalP"/>
    </source>
</evidence>
<feature type="signal peptide" evidence="1">
    <location>
        <begin position="1"/>
        <end position="24"/>
    </location>
</feature>
<dbReference type="AlphaFoldDB" id="A0A318SA93"/>
<keyword evidence="3" id="KW-1185">Reference proteome</keyword>
<accession>A0A318SA93</accession>
<protein>
    <submittedName>
        <fullName evidence="2">Uncharacterized protein YdgA (DUF945 family)</fullName>
    </submittedName>
</protein>
<dbReference type="InterPro" id="IPR010352">
    <property type="entry name" value="DUF945"/>
</dbReference>
<evidence type="ECO:0000313" key="3">
    <source>
        <dbReference type="Proteomes" id="UP000248326"/>
    </source>
</evidence>
<feature type="chain" id="PRO_5016437861" evidence="1">
    <location>
        <begin position="25"/>
        <end position="515"/>
    </location>
</feature>
<dbReference type="Proteomes" id="UP000248326">
    <property type="component" value="Unassembled WGS sequence"/>
</dbReference>
<evidence type="ECO:0000313" key="2">
    <source>
        <dbReference type="EMBL" id="PYE55308.1"/>
    </source>
</evidence>
<comment type="caution">
    <text evidence="2">The sequence shown here is derived from an EMBL/GenBank/DDBJ whole genome shotgun (WGS) entry which is preliminary data.</text>
</comment>
<proteinExistence type="predicted"/>
<sequence length="515" mass="54019">MKNAVKKAGWLVGGALLLSGGAFTASVVASSEAVNAQLEGWAKTVEALGGRVVVKSNEQTAFGGRQVTVLQFGQDVEVELTSSYRNGPWLPGGRFGASLVSTDVTFSPKLQRVLDAGTNGKHVTLETLVSFGGRTTTSIDLPAASFEADGMRVSWSASRGTLRSSGPRSSSELTLDRVSLEDEDVAFSLENVRFSNDAREVGAGLSFGSSAFSVARATVKAEGESVGVRDFTLKSSVDGDDGKVNVSAETAIGEIDGPEMDVRNVRLAGSLRSLDRVGLVTLVRAASDFAGTLAEDDPVVTRNLSSAVSRLLNGGPVLSLDEVSFSMPQGSVRLSANVAFTSGAKLDLERLVDDPSALLERLTAGARFEADEAVLRALEAEVGEEGAVSSIVDAGLLIRENGKLRATVEVDAKGVRVNGEALPPEFFRENDDAPTSSDDEDLATTCAKDLFLAQELYRRTHESYASKAEDLEFDEACEGTVEVVIDAANANGWAGGVRARSGGSVVRVSNEGLGE</sequence>
<name>A0A318SA93_9DEIO</name>
<dbReference type="RefSeq" id="WP_110885664.1">
    <property type="nucleotide sequence ID" value="NZ_QJSX01000003.1"/>
</dbReference>
<keyword evidence="1" id="KW-0732">Signal</keyword>
<dbReference type="Pfam" id="PF06097">
    <property type="entry name" value="DUF945"/>
    <property type="match status" value="1"/>
</dbReference>
<gene>
    <name evidence="2" type="ORF">DES52_103141</name>
</gene>
<reference evidence="2 3" key="1">
    <citation type="submission" date="2018-06" db="EMBL/GenBank/DDBJ databases">
        <title>Genomic Encyclopedia of Type Strains, Phase IV (KMG-IV): sequencing the most valuable type-strain genomes for metagenomic binning, comparative biology and taxonomic classification.</title>
        <authorList>
            <person name="Goeker M."/>
        </authorList>
    </citation>
    <scope>NUCLEOTIDE SEQUENCE [LARGE SCALE GENOMIC DNA]</scope>
    <source>
        <strain evidence="2 3">DSM 18048</strain>
    </source>
</reference>
<organism evidence="2 3">
    <name type="scientific">Deinococcus yavapaiensis KR-236</name>
    <dbReference type="NCBI Taxonomy" id="694435"/>
    <lineage>
        <taxon>Bacteria</taxon>
        <taxon>Thermotogati</taxon>
        <taxon>Deinococcota</taxon>
        <taxon>Deinococci</taxon>
        <taxon>Deinococcales</taxon>
        <taxon>Deinococcaceae</taxon>
        <taxon>Deinococcus</taxon>
    </lineage>
</organism>
<dbReference type="OrthoDB" id="63240at2"/>